<feature type="transmembrane region" description="Helical" evidence="7">
    <location>
        <begin position="386"/>
        <end position="404"/>
    </location>
</feature>
<dbReference type="HOGENOM" id="CLU_017959_8_3_6"/>
<feature type="transmembrane region" description="Helical" evidence="7">
    <location>
        <begin position="20"/>
        <end position="43"/>
    </location>
</feature>
<evidence type="ECO:0000256" key="2">
    <source>
        <dbReference type="ARBA" id="ARBA00008821"/>
    </source>
</evidence>
<dbReference type="Proteomes" id="UP000002964">
    <property type="component" value="Unassembled WGS sequence"/>
</dbReference>
<dbReference type="STRING" id="631362.Thi970DRAFT_03014"/>
<dbReference type="PANTHER" id="PTHR42810">
    <property type="entry name" value="PURINE PERMEASE C1399.01C-RELATED"/>
    <property type="match status" value="1"/>
</dbReference>
<keyword evidence="6 7" id="KW-0472">Membrane</keyword>
<keyword evidence="4 7" id="KW-0812">Transmembrane</keyword>
<evidence type="ECO:0000256" key="3">
    <source>
        <dbReference type="ARBA" id="ARBA00022448"/>
    </source>
</evidence>
<evidence type="ECO:0000256" key="4">
    <source>
        <dbReference type="ARBA" id="ARBA00022692"/>
    </source>
</evidence>
<feature type="transmembrane region" description="Helical" evidence="7">
    <location>
        <begin position="196"/>
        <end position="218"/>
    </location>
</feature>
<dbReference type="eggNOG" id="COG2233">
    <property type="taxonomic scope" value="Bacteria"/>
</dbReference>
<dbReference type="Pfam" id="PF00860">
    <property type="entry name" value="Xan_ur_permease"/>
    <property type="match status" value="1"/>
</dbReference>
<protein>
    <submittedName>
        <fullName evidence="8">Xanthine/uracil permease</fullName>
    </submittedName>
</protein>
<comment type="subcellular location">
    <subcellularLocation>
        <location evidence="1">Membrane</location>
        <topology evidence="1">Multi-pass membrane protein</topology>
    </subcellularLocation>
</comment>
<reference evidence="8 9" key="2">
    <citation type="submission" date="2011-11" db="EMBL/GenBank/DDBJ databases">
        <authorList>
            <consortium name="US DOE Joint Genome Institute"/>
            <person name="Lucas S."/>
            <person name="Han J."/>
            <person name="Lapidus A."/>
            <person name="Cheng J.-F."/>
            <person name="Goodwin L."/>
            <person name="Pitluck S."/>
            <person name="Peters L."/>
            <person name="Ovchinnikova G."/>
            <person name="Zhang X."/>
            <person name="Detter J.C."/>
            <person name="Han C."/>
            <person name="Tapia R."/>
            <person name="Land M."/>
            <person name="Hauser L."/>
            <person name="Kyrpides N."/>
            <person name="Ivanova N."/>
            <person name="Pagani I."/>
            <person name="Vogl K."/>
            <person name="Liu Z."/>
            <person name="Overmann J."/>
            <person name="Frigaard N.-U."/>
            <person name="Bryant D."/>
            <person name="Woyke T."/>
        </authorList>
    </citation>
    <scope>NUCLEOTIDE SEQUENCE [LARGE SCALE GENOMIC DNA]</scope>
    <source>
        <strain evidence="8 9">970</strain>
    </source>
</reference>
<dbReference type="GO" id="GO:0042907">
    <property type="term" value="F:xanthine transmembrane transporter activity"/>
    <property type="evidence" value="ECO:0007669"/>
    <property type="project" value="TreeGrafter"/>
</dbReference>
<reference evidence="9" key="1">
    <citation type="submission" date="2011-06" db="EMBL/GenBank/DDBJ databases">
        <authorList>
            <consortium name="US DOE Joint Genome Institute (JGI-PGF)"/>
            <person name="Lucas S."/>
            <person name="Han J."/>
            <person name="Lapidus A."/>
            <person name="Cheng J.-F."/>
            <person name="Goodwin L."/>
            <person name="Pitluck S."/>
            <person name="Peters L."/>
            <person name="Land M.L."/>
            <person name="Hauser L."/>
            <person name="Vogl K."/>
            <person name="Liu Z."/>
            <person name="Overmann J."/>
            <person name="Frigaard N.-U."/>
            <person name="Bryant D.A."/>
            <person name="Woyke T.J."/>
        </authorList>
    </citation>
    <scope>NUCLEOTIDE SEQUENCE [LARGE SCALE GENOMIC DNA]</scope>
    <source>
        <strain evidence="9">970</strain>
    </source>
</reference>
<evidence type="ECO:0000313" key="9">
    <source>
        <dbReference type="Proteomes" id="UP000002964"/>
    </source>
</evidence>
<feature type="transmembrane region" description="Helical" evidence="7">
    <location>
        <begin position="55"/>
        <end position="75"/>
    </location>
</feature>
<feature type="transmembrane region" description="Helical" evidence="7">
    <location>
        <begin position="131"/>
        <end position="152"/>
    </location>
</feature>
<dbReference type="GO" id="GO:0005886">
    <property type="term" value="C:plasma membrane"/>
    <property type="evidence" value="ECO:0007669"/>
    <property type="project" value="TreeGrafter"/>
</dbReference>
<organism evidence="8 9">
    <name type="scientific">Thiorhodovibrio frisius</name>
    <dbReference type="NCBI Taxonomy" id="631362"/>
    <lineage>
        <taxon>Bacteria</taxon>
        <taxon>Pseudomonadati</taxon>
        <taxon>Pseudomonadota</taxon>
        <taxon>Gammaproteobacteria</taxon>
        <taxon>Chromatiales</taxon>
        <taxon>Chromatiaceae</taxon>
        <taxon>Thiorhodovibrio</taxon>
    </lineage>
</organism>
<accession>H8Z2P0</accession>
<keyword evidence="9" id="KW-1185">Reference proteome</keyword>
<proteinExistence type="inferred from homology"/>
<dbReference type="EMBL" id="JH603169">
    <property type="protein sequence ID" value="EIC22733.1"/>
    <property type="molecule type" value="Genomic_DNA"/>
</dbReference>
<feature type="transmembrane region" description="Helical" evidence="7">
    <location>
        <begin position="355"/>
        <end position="374"/>
    </location>
</feature>
<feature type="transmembrane region" description="Helical" evidence="7">
    <location>
        <begin position="325"/>
        <end position="349"/>
    </location>
</feature>
<feature type="transmembrane region" description="Helical" evidence="7">
    <location>
        <begin position="410"/>
        <end position="433"/>
    </location>
</feature>
<dbReference type="InterPro" id="IPR006043">
    <property type="entry name" value="NCS2"/>
</dbReference>
<dbReference type="PANTHER" id="PTHR42810:SF2">
    <property type="entry name" value="PURINE PERMEASE C1399.01C-RELATED"/>
    <property type="match status" value="1"/>
</dbReference>
<keyword evidence="5 7" id="KW-1133">Transmembrane helix</keyword>
<feature type="transmembrane region" description="Helical" evidence="7">
    <location>
        <begin position="95"/>
        <end position="119"/>
    </location>
</feature>
<evidence type="ECO:0000313" key="8">
    <source>
        <dbReference type="EMBL" id="EIC22733.1"/>
    </source>
</evidence>
<feature type="transmembrane region" description="Helical" evidence="7">
    <location>
        <begin position="172"/>
        <end position="189"/>
    </location>
</feature>
<dbReference type="AlphaFoldDB" id="H8Z2P0"/>
<evidence type="ECO:0000256" key="5">
    <source>
        <dbReference type="ARBA" id="ARBA00022989"/>
    </source>
</evidence>
<name>H8Z2P0_9GAMM</name>
<dbReference type="RefSeq" id="WP_009149740.1">
    <property type="nucleotide sequence ID" value="NZ_CP121471.1"/>
</dbReference>
<comment type="similarity">
    <text evidence="2">Belongs to the nucleobase:cation symporter-2 (NCS2) (TC 2.A.40) family.</text>
</comment>
<keyword evidence="3" id="KW-0813">Transport</keyword>
<gene>
    <name evidence="8" type="ORF">Thi970DRAFT_03014</name>
</gene>
<evidence type="ECO:0000256" key="1">
    <source>
        <dbReference type="ARBA" id="ARBA00004141"/>
    </source>
</evidence>
<evidence type="ECO:0000256" key="7">
    <source>
        <dbReference type="SAM" id="Phobius"/>
    </source>
</evidence>
<sequence length="569" mass="60465">MNHSMKPTSLLYGLEDRPPLLINAFLGLQHFSIIAISFVLPILLIHEGGGTTDQAAFVISMSMLAGGIGVIVQSLRKGPVGSGYLCPQLCGPSYLAASFLCMKTGGLPLVFGMTAFAGVIEALFSRAIHKLRVLFPTEVTGLIVAMVGITVVKMSGQNFLDLDPSGAINGQGAMIGGITLAIMVGLNVWTQGKVKLFCALIGMVAGYTAAMLFGALTVQEISHAMSRPVIWFPFSIHPGWAFDVNMVLPIIIAMVCSSLKSVGDITTCQKINDTQWKRPDMDNIQKGILADAVGCFSAGVFGGFGQSTSSTNIGLTIATGATSRAIAWSTGIVLIMLAFCPKITGIFAIMPRPVVGATLVFALGFMIVAGIQIIMSRMLDGRKTFIIGLSIICGLTVDLLPQAFADLHPILRAIFSSSLSAATISALVLNLIFRIGIKAKASLKLESDTHYHQAIATFMEKQGGAWAARPEVIKKATAATIEYVEALGYLETVSSVTDIEASFDEYNLDICITHLGNAPGLPETAPSMGEIVESDGARQLAGFLVRSWADKVVTKCVGEETQTRLHFKH</sequence>
<evidence type="ECO:0000256" key="6">
    <source>
        <dbReference type="ARBA" id="ARBA00023136"/>
    </source>
</evidence>
<feature type="transmembrane region" description="Helical" evidence="7">
    <location>
        <begin position="230"/>
        <end position="255"/>
    </location>
</feature>